<evidence type="ECO:0000256" key="7">
    <source>
        <dbReference type="SAM" id="Coils"/>
    </source>
</evidence>
<dbReference type="GO" id="GO:0003677">
    <property type="term" value="F:DNA binding"/>
    <property type="evidence" value="ECO:0007669"/>
    <property type="project" value="UniProtKB-KW"/>
</dbReference>
<dbReference type="SMART" id="SM00338">
    <property type="entry name" value="BRLZ"/>
    <property type="match status" value="1"/>
</dbReference>
<name>A0A0F8AXR7_CERFI</name>
<comment type="similarity">
    <text evidence="2">Belongs to the bZIP family.</text>
</comment>
<accession>A0A0F8AXR7</accession>
<evidence type="ECO:0000256" key="4">
    <source>
        <dbReference type="ARBA" id="ARBA00023125"/>
    </source>
</evidence>
<comment type="subcellular location">
    <subcellularLocation>
        <location evidence="1">Nucleus</location>
    </subcellularLocation>
</comment>
<dbReference type="CDD" id="cd14686">
    <property type="entry name" value="bZIP"/>
    <property type="match status" value="1"/>
</dbReference>
<dbReference type="Proteomes" id="UP000034841">
    <property type="component" value="Unassembled WGS sequence"/>
</dbReference>
<feature type="domain" description="BZIP" evidence="9">
    <location>
        <begin position="248"/>
        <end position="304"/>
    </location>
</feature>
<dbReference type="OrthoDB" id="644067at2759"/>
<feature type="compositionally biased region" description="Polar residues" evidence="8">
    <location>
        <begin position="361"/>
        <end position="389"/>
    </location>
</feature>
<feature type="region of interest" description="Disordered" evidence="8">
    <location>
        <begin position="354"/>
        <end position="408"/>
    </location>
</feature>
<evidence type="ECO:0000256" key="2">
    <source>
        <dbReference type="ARBA" id="ARBA00007163"/>
    </source>
</evidence>
<evidence type="ECO:0000313" key="10">
    <source>
        <dbReference type="EMBL" id="KKF92956.1"/>
    </source>
</evidence>
<dbReference type="PANTHER" id="PTHR47416:SF8">
    <property type="entry name" value="BASIC-LEUCINE ZIPPER TRANSCRIPTION FACTOR E-RELATED"/>
    <property type="match status" value="1"/>
</dbReference>
<evidence type="ECO:0000256" key="3">
    <source>
        <dbReference type="ARBA" id="ARBA00023015"/>
    </source>
</evidence>
<comment type="caution">
    <text evidence="10">The sequence shown here is derived from an EMBL/GenBank/DDBJ whole genome shotgun (WGS) entry which is preliminary data.</text>
</comment>
<dbReference type="Pfam" id="PF00170">
    <property type="entry name" value="bZIP_1"/>
    <property type="match status" value="1"/>
</dbReference>
<feature type="region of interest" description="Disordered" evidence="8">
    <location>
        <begin position="432"/>
        <end position="458"/>
    </location>
</feature>
<dbReference type="EMBL" id="LBBL01000296">
    <property type="protein sequence ID" value="KKF92956.1"/>
    <property type="molecule type" value="Genomic_DNA"/>
</dbReference>
<dbReference type="PANTHER" id="PTHR47416">
    <property type="entry name" value="BASIC-LEUCINE ZIPPER TRANSCRIPTION FACTOR F-RELATED"/>
    <property type="match status" value="1"/>
</dbReference>
<keyword evidence="11" id="KW-1185">Reference proteome</keyword>
<dbReference type="GO" id="GO:0005634">
    <property type="term" value="C:nucleus"/>
    <property type="evidence" value="ECO:0007669"/>
    <property type="project" value="UniProtKB-SubCell"/>
</dbReference>
<proteinExistence type="inferred from homology"/>
<dbReference type="SUPFAM" id="SSF57959">
    <property type="entry name" value="Leucine zipper domain"/>
    <property type="match status" value="1"/>
</dbReference>
<evidence type="ECO:0000256" key="6">
    <source>
        <dbReference type="ARBA" id="ARBA00023242"/>
    </source>
</evidence>
<gene>
    <name evidence="10" type="ORF">CFO_g4694</name>
</gene>
<evidence type="ECO:0000313" key="11">
    <source>
        <dbReference type="Proteomes" id="UP000034841"/>
    </source>
</evidence>
<evidence type="ECO:0000256" key="5">
    <source>
        <dbReference type="ARBA" id="ARBA00023163"/>
    </source>
</evidence>
<feature type="compositionally biased region" description="Low complexity" evidence="8">
    <location>
        <begin position="390"/>
        <end position="406"/>
    </location>
</feature>
<reference evidence="10 11" key="1">
    <citation type="submission" date="2015-04" db="EMBL/GenBank/DDBJ databases">
        <title>Genome sequence of Ceratocystis platani, a major pathogen of plane trees.</title>
        <authorList>
            <person name="Belbahri L."/>
        </authorList>
    </citation>
    <scope>NUCLEOTIDE SEQUENCE [LARGE SCALE GENOMIC DNA]</scope>
    <source>
        <strain evidence="10 11">CFO</strain>
    </source>
</reference>
<evidence type="ECO:0000256" key="8">
    <source>
        <dbReference type="SAM" id="MobiDB-lite"/>
    </source>
</evidence>
<sequence length="722" mass="76506">MVSAMTPPYFDNGHVDTRYFTGEPDSLLNDTLMDSGLDSGIDMSPPLVSRKDSAMTNTSLFSHKPEDSWGVDMQSIPSTTSSGGITPAAPTFFPADVTSQALIGAGSTGNWIVAPNSTVMGVDTVVMPQQFDAMENGSFGPMFSQPNMMTSNGTFGDISMYNGVVAPGGVPNVAGNMNVDVNVSTIDALHAVSVGSKKSAMAQAVLQELRRGDGIRKKNARFDIPAERNLNNIDHLISQSTDEQEIKELKQQKRLLRNRQAALDSRQRKKMHTERLEDEKKQFTAIISEMEEDIAMLRKQCERLALEKQQIQDYLQSSFNMEKDSLLREHTMETSRLRKQVAYLTDRVNTLGDEASKLRSSRNSGTNGTTALASGNSLGVFSPVDSNGDTSPSTSSSSSPSSTTTSWNVATVPASASTHSETFGIDPKKIKQEVMSSPQQQHVQQHVPMNQAELSSKGEEAAAEQIAVAGRGQSSLLFMLFLVGAYVISNDPSSAAMSILPPVSEDIRVTTASLLKGLFKEAGVETPFIGASSASAYASGPSVVSSAATAATSPAAMGLADSWIQMLSAGSSDSNANIDMSMLGPLSSMLMVPSFEQERESMFMLSEVQFDNAIRRGPGSPVIGSTASRGHTPGSDALSVVGAGVCTGSPASASASVGADLRNLVGSLGALRSLPNAAEACSRSLLQDLVPVALVRNFANLVTEAHNRCMLACDAVVRASKA</sequence>
<dbReference type="PROSITE" id="PS50217">
    <property type="entry name" value="BZIP"/>
    <property type="match status" value="1"/>
</dbReference>
<keyword evidence="3" id="KW-0805">Transcription regulation</keyword>
<keyword evidence="4" id="KW-0238">DNA-binding</keyword>
<feature type="compositionally biased region" description="Low complexity" evidence="8">
    <location>
        <begin position="435"/>
        <end position="449"/>
    </location>
</feature>
<keyword evidence="5" id="KW-0804">Transcription</keyword>
<dbReference type="Gene3D" id="1.20.5.170">
    <property type="match status" value="1"/>
</dbReference>
<organism evidence="10 11">
    <name type="scientific">Ceratocystis fimbriata f. sp. platani</name>
    <dbReference type="NCBI Taxonomy" id="88771"/>
    <lineage>
        <taxon>Eukaryota</taxon>
        <taxon>Fungi</taxon>
        <taxon>Dikarya</taxon>
        <taxon>Ascomycota</taxon>
        <taxon>Pezizomycotina</taxon>
        <taxon>Sordariomycetes</taxon>
        <taxon>Hypocreomycetidae</taxon>
        <taxon>Microascales</taxon>
        <taxon>Ceratocystidaceae</taxon>
        <taxon>Ceratocystis</taxon>
    </lineage>
</organism>
<dbReference type="InterPro" id="IPR004827">
    <property type="entry name" value="bZIP"/>
</dbReference>
<dbReference type="AlphaFoldDB" id="A0A0F8AXR7"/>
<feature type="coiled-coil region" evidence="7">
    <location>
        <begin position="239"/>
        <end position="307"/>
    </location>
</feature>
<protein>
    <submittedName>
        <fullName evidence="10">BZIP transcription factor</fullName>
    </submittedName>
</protein>
<dbReference type="GO" id="GO:0003700">
    <property type="term" value="F:DNA-binding transcription factor activity"/>
    <property type="evidence" value="ECO:0007669"/>
    <property type="project" value="InterPro"/>
</dbReference>
<evidence type="ECO:0000256" key="1">
    <source>
        <dbReference type="ARBA" id="ARBA00004123"/>
    </source>
</evidence>
<keyword evidence="7" id="KW-0175">Coiled coil</keyword>
<keyword evidence="6" id="KW-0539">Nucleus</keyword>
<evidence type="ECO:0000259" key="9">
    <source>
        <dbReference type="PROSITE" id="PS50217"/>
    </source>
</evidence>
<dbReference type="InterPro" id="IPR046347">
    <property type="entry name" value="bZIP_sf"/>
</dbReference>